<evidence type="ECO:0000256" key="4">
    <source>
        <dbReference type="ARBA" id="ARBA00022989"/>
    </source>
</evidence>
<evidence type="ECO:0000256" key="9">
    <source>
        <dbReference type="SAM" id="SignalP"/>
    </source>
</evidence>
<feature type="chain" id="PRO_5030867288" description="Ionotropic receptor" evidence="9">
    <location>
        <begin position="19"/>
        <end position="592"/>
    </location>
</feature>
<dbReference type="PANTHER" id="PTHR42643:SF39">
    <property type="entry name" value="IONOTROPIC RECEPTOR 56A-RELATED"/>
    <property type="match status" value="1"/>
</dbReference>
<evidence type="ECO:0000256" key="1">
    <source>
        <dbReference type="ARBA" id="ARBA00004651"/>
    </source>
</evidence>
<keyword evidence="9" id="KW-0732">Signal</keyword>
<organism evidence="10 11">
    <name type="scientific">Hermetia illucens</name>
    <name type="common">Black soldier fly</name>
    <dbReference type="NCBI Taxonomy" id="343691"/>
    <lineage>
        <taxon>Eukaryota</taxon>
        <taxon>Metazoa</taxon>
        <taxon>Ecdysozoa</taxon>
        <taxon>Arthropoda</taxon>
        <taxon>Hexapoda</taxon>
        <taxon>Insecta</taxon>
        <taxon>Pterygota</taxon>
        <taxon>Neoptera</taxon>
        <taxon>Endopterygota</taxon>
        <taxon>Diptera</taxon>
        <taxon>Brachycera</taxon>
        <taxon>Stratiomyomorpha</taxon>
        <taxon>Stratiomyidae</taxon>
        <taxon>Hermetiinae</taxon>
        <taxon>Hermetia</taxon>
    </lineage>
</organism>
<keyword evidence="5 8" id="KW-0472">Membrane</keyword>
<dbReference type="Proteomes" id="UP000594454">
    <property type="component" value="Chromosome 5"/>
</dbReference>
<evidence type="ECO:0000256" key="3">
    <source>
        <dbReference type="ARBA" id="ARBA00022692"/>
    </source>
</evidence>
<keyword evidence="7" id="KW-0325">Glycoprotein</keyword>
<dbReference type="AlphaFoldDB" id="A0A7R8YY29"/>
<gene>
    <name evidence="10" type="ORF">HERILL_LOCUS12562</name>
</gene>
<feature type="signal peptide" evidence="9">
    <location>
        <begin position="1"/>
        <end position="18"/>
    </location>
</feature>
<name>A0A7R8YY29_HERIL</name>
<evidence type="ECO:0000256" key="5">
    <source>
        <dbReference type="ARBA" id="ARBA00023136"/>
    </source>
</evidence>
<keyword evidence="3 8" id="KW-0812">Transmembrane</keyword>
<dbReference type="InParanoid" id="A0A7R8YY29"/>
<dbReference type="PANTHER" id="PTHR42643">
    <property type="entry name" value="IONOTROPIC RECEPTOR 20A-RELATED"/>
    <property type="match status" value="1"/>
</dbReference>
<evidence type="ECO:0000313" key="10">
    <source>
        <dbReference type="EMBL" id="CAD7090053.1"/>
    </source>
</evidence>
<evidence type="ECO:0000256" key="6">
    <source>
        <dbReference type="ARBA" id="ARBA00023170"/>
    </source>
</evidence>
<accession>A0A7R8YY29</accession>
<dbReference type="InterPro" id="IPR052192">
    <property type="entry name" value="Insect_Ionotropic_Sensory_Rcpt"/>
</dbReference>
<feature type="transmembrane region" description="Helical" evidence="8">
    <location>
        <begin position="350"/>
        <end position="368"/>
    </location>
</feature>
<dbReference type="OrthoDB" id="7969653at2759"/>
<comment type="subcellular location">
    <subcellularLocation>
        <location evidence="1">Cell membrane</location>
        <topology evidence="1">Multi-pass membrane protein</topology>
    </subcellularLocation>
</comment>
<feature type="transmembrane region" description="Helical" evidence="8">
    <location>
        <begin position="538"/>
        <end position="561"/>
    </location>
</feature>
<dbReference type="GO" id="GO:0005886">
    <property type="term" value="C:plasma membrane"/>
    <property type="evidence" value="ECO:0007669"/>
    <property type="project" value="UniProtKB-SubCell"/>
</dbReference>
<sequence length="592" mass="68487">MLLVGVYCLCLAIHQVSSSYYMGVILEASRFSQNFAIFTWNDSQVDLEVNSLIQELYRSGNTSGFIISPSNDGAVWDGIAFKPLLVVVSLCDENLDMMFSVLTSFFRKFQKLKVIFIAMCKLTTDDKIPKSYIFNWCWRNGIIDVIIILPDKDERMGNVFTYTLHHQSKALERKDNLTHHELFPGKLENLMGYPVNVMLQPSSGQFKRIEVPMIILMQFIKKLNGTWADIGKTFPADMESIDIQEYIEQRGIDFVLFRSKSTLKRKVSNTKSCLIVPRSRIKDTDIINSANILICGAVMVVFTILVKIVIESRRLKSRINEMQSICGSMAKRRTPSFTLEHRGRLYRLKIDLFCCSIGIMVMNLYAAYITSEATTFELNENIKSFEDLRRRGLKVMISEDAPLSFFDLRTWYDILLDTPYEALLSHVFGFNNSYGYFVEKDHLQIIMGLQQILGKTVYQDMKLCLFTMGGSEISVRNNSPYIEVLDRFLGNMYSAGLRQKWIKDEASTVAFELKRKHFQCLENFEENEEVDTSHDVRLLVSLMLVGTITSLGVFIMECLIYRWKLCTYFRKGWKYLKGRCCSKIKNRFLRLK</sequence>
<evidence type="ECO:0000313" key="11">
    <source>
        <dbReference type="Proteomes" id="UP000594454"/>
    </source>
</evidence>
<evidence type="ECO:0000256" key="2">
    <source>
        <dbReference type="ARBA" id="ARBA00022475"/>
    </source>
</evidence>
<keyword evidence="4 8" id="KW-1133">Transmembrane helix</keyword>
<protein>
    <recommendedName>
        <fullName evidence="12">Ionotropic receptor</fullName>
    </recommendedName>
</protein>
<feature type="transmembrane region" description="Helical" evidence="8">
    <location>
        <begin position="290"/>
        <end position="310"/>
    </location>
</feature>
<dbReference type="EMBL" id="LR899013">
    <property type="protein sequence ID" value="CAD7090053.1"/>
    <property type="molecule type" value="Genomic_DNA"/>
</dbReference>
<evidence type="ECO:0000256" key="8">
    <source>
        <dbReference type="SAM" id="Phobius"/>
    </source>
</evidence>
<keyword evidence="6" id="KW-0675">Receptor</keyword>
<evidence type="ECO:0000256" key="7">
    <source>
        <dbReference type="ARBA" id="ARBA00023180"/>
    </source>
</evidence>
<evidence type="ECO:0008006" key="12">
    <source>
        <dbReference type="Google" id="ProtNLM"/>
    </source>
</evidence>
<proteinExistence type="predicted"/>
<keyword evidence="2" id="KW-1003">Cell membrane</keyword>
<keyword evidence="11" id="KW-1185">Reference proteome</keyword>
<reference evidence="10 11" key="1">
    <citation type="submission" date="2020-11" db="EMBL/GenBank/DDBJ databases">
        <authorList>
            <person name="Wallbank WR R."/>
            <person name="Pardo Diaz C."/>
            <person name="Kozak K."/>
            <person name="Martin S."/>
            <person name="Jiggins C."/>
            <person name="Moest M."/>
            <person name="Warren A I."/>
            <person name="Generalovic N T."/>
            <person name="Byers J.R.P. K."/>
            <person name="Montejo-Kovacevich G."/>
            <person name="Yen C E."/>
        </authorList>
    </citation>
    <scope>NUCLEOTIDE SEQUENCE [LARGE SCALE GENOMIC DNA]</scope>
</reference>